<protein>
    <recommendedName>
        <fullName evidence="2">Ubiquinol-cytochrome c chaperone domain-containing protein</fullName>
    </recommendedName>
</protein>
<feature type="domain" description="Ubiquinol-cytochrome c chaperone" evidence="2">
    <location>
        <begin position="62"/>
        <end position="209"/>
    </location>
</feature>
<evidence type="ECO:0000313" key="3">
    <source>
        <dbReference type="EMBL" id="KAF2862423.1"/>
    </source>
</evidence>
<proteinExistence type="inferred from homology"/>
<dbReference type="PANTHER" id="PTHR12184">
    <property type="entry name" value="UBIQUINOL-CYTOCHROME C REDUCTASE COMPLEX ASSEMBLY FACTOR 1 FAMILY MEMBER"/>
    <property type="match status" value="1"/>
</dbReference>
<dbReference type="OrthoDB" id="10253878at2759"/>
<evidence type="ECO:0000313" key="4">
    <source>
        <dbReference type="Proteomes" id="UP000799421"/>
    </source>
</evidence>
<keyword evidence="4" id="KW-1185">Reference proteome</keyword>
<sequence>MSEPYMAYSGSEQLFSSILKHCNYHIPARHQSPPEAPPKNAAGEDVGVGEGWWFETREKGGLGLEVTFNAWSQVMMLYLWALAVRVRAFSGGKDMANTWHQQLIDRYFWSAEERMEVEHNLTSRSVRNKYLKEMWQQWRARMVSLEEGLIKDDAVLAAAVWRGLFSVGDAPDTNADIYQLALITAWLRCVLSDLQAMPEEQIMLGQVEWRRPDDAAIERVLDV</sequence>
<dbReference type="GO" id="GO:0005739">
    <property type="term" value="C:mitochondrion"/>
    <property type="evidence" value="ECO:0007669"/>
    <property type="project" value="TreeGrafter"/>
</dbReference>
<evidence type="ECO:0000259" key="2">
    <source>
        <dbReference type="Pfam" id="PF03981"/>
    </source>
</evidence>
<dbReference type="InterPro" id="IPR007129">
    <property type="entry name" value="Ubiqinol_cyt_c_chaperone_CPB3"/>
</dbReference>
<dbReference type="Pfam" id="PF03981">
    <property type="entry name" value="Ubiq_cyt_C_chap"/>
    <property type="match status" value="1"/>
</dbReference>
<reference evidence="3" key="1">
    <citation type="journal article" date="2020" name="Stud. Mycol.">
        <title>101 Dothideomycetes genomes: a test case for predicting lifestyles and emergence of pathogens.</title>
        <authorList>
            <person name="Haridas S."/>
            <person name="Albert R."/>
            <person name="Binder M."/>
            <person name="Bloem J."/>
            <person name="Labutti K."/>
            <person name="Salamov A."/>
            <person name="Andreopoulos B."/>
            <person name="Baker S."/>
            <person name="Barry K."/>
            <person name="Bills G."/>
            <person name="Bluhm B."/>
            <person name="Cannon C."/>
            <person name="Castanera R."/>
            <person name="Culley D."/>
            <person name="Daum C."/>
            <person name="Ezra D."/>
            <person name="Gonzalez J."/>
            <person name="Henrissat B."/>
            <person name="Kuo A."/>
            <person name="Liang C."/>
            <person name="Lipzen A."/>
            <person name="Lutzoni F."/>
            <person name="Magnuson J."/>
            <person name="Mondo S."/>
            <person name="Nolan M."/>
            <person name="Ohm R."/>
            <person name="Pangilinan J."/>
            <person name="Park H.-J."/>
            <person name="Ramirez L."/>
            <person name="Alfaro M."/>
            <person name="Sun H."/>
            <person name="Tritt A."/>
            <person name="Yoshinaga Y."/>
            <person name="Zwiers L.-H."/>
            <person name="Turgeon B."/>
            <person name="Goodwin S."/>
            <person name="Spatafora J."/>
            <person name="Crous P."/>
            <person name="Grigoriev I."/>
        </authorList>
    </citation>
    <scope>NUCLEOTIDE SEQUENCE</scope>
    <source>
        <strain evidence="3">CBS 480.64</strain>
    </source>
</reference>
<dbReference type="GO" id="GO:0034551">
    <property type="term" value="P:mitochondrial respiratory chain complex III assembly"/>
    <property type="evidence" value="ECO:0007669"/>
    <property type="project" value="TreeGrafter"/>
</dbReference>
<name>A0A6A7C4W9_9PEZI</name>
<dbReference type="InterPro" id="IPR021150">
    <property type="entry name" value="Ubiq_cyt_c_chap"/>
</dbReference>
<organism evidence="3 4">
    <name type="scientific">Piedraia hortae CBS 480.64</name>
    <dbReference type="NCBI Taxonomy" id="1314780"/>
    <lineage>
        <taxon>Eukaryota</taxon>
        <taxon>Fungi</taxon>
        <taxon>Dikarya</taxon>
        <taxon>Ascomycota</taxon>
        <taxon>Pezizomycotina</taxon>
        <taxon>Dothideomycetes</taxon>
        <taxon>Dothideomycetidae</taxon>
        <taxon>Capnodiales</taxon>
        <taxon>Piedraiaceae</taxon>
        <taxon>Piedraia</taxon>
    </lineage>
</organism>
<dbReference type="PANTHER" id="PTHR12184:SF1">
    <property type="entry name" value="UBIQUINOL-CYTOCHROME-C REDUCTASE COMPLEX ASSEMBLY FACTOR 1"/>
    <property type="match status" value="1"/>
</dbReference>
<comment type="similarity">
    <text evidence="1">Belongs to the CBP3 family.</text>
</comment>
<gene>
    <name evidence="3" type="ORF">K470DRAFT_228609</name>
</gene>
<accession>A0A6A7C4W9</accession>
<dbReference type="AlphaFoldDB" id="A0A6A7C4W9"/>
<dbReference type="EMBL" id="MU005966">
    <property type="protein sequence ID" value="KAF2862423.1"/>
    <property type="molecule type" value="Genomic_DNA"/>
</dbReference>
<dbReference type="Proteomes" id="UP000799421">
    <property type="component" value="Unassembled WGS sequence"/>
</dbReference>
<evidence type="ECO:0000256" key="1">
    <source>
        <dbReference type="ARBA" id="ARBA00006407"/>
    </source>
</evidence>